<evidence type="ECO:0000256" key="8">
    <source>
        <dbReference type="ARBA" id="ARBA00022844"/>
    </source>
</evidence>
<keyword evidence="4" id="KW-0945">Host-virus interaction</keyword>
<evidence type="ECO:0000256" key="6">
    <source>
        <dbReference type="ARBA" id="ARBA00022707"/>
    </source>
</evidence>
<dbReference type="GO" id="GO:0043657">
    <property type="term" value="C:host cell"/>
    <property type="evidence" value="ECO:0007669"/>
    <property type="project" value="UniProtKB-SubCell"/>
</dbReference>
<evidence type="ECO:0000313" key="14">
    <source>
        <dbReference type="Proteomes" id="UP000326624"/>
    </source>
</evidence>
<comment type="subcellular location">
    <subcellularLocation>
        <location evidence="1">Host cytoplasm</location>
    </subcellularLocation>
    <subcellularLocation>
        <location evidence="2">Virion</location>
    </subcellularLocation>
</comment>
<feature type="non-terminal residue" evidence="13">
    <location>
        <position position="1"/>
    </location>
</feature>
<keyword evidence="8" id="KW-0946">Virion</keyword>
<dbReference type="SUPFAM" id="SSF88633">
    <property type="entry name" value="Positive stranded ssRNA viruses"/>
    <property type="match status" value="1"/>
</dbReference>
<organism evidence="13 14">
    <name type="scientific">cosavirus A21</name>
    <dbReference type="NCBI Taxonomy" id="2757789"/>
    <lineage>
        <taxon>Viruses</taxon>
        <taxon>Riboviria</taxon>
        <taxon>Orthornavirae</taxon>
        <taxon>Pisuviricota</taxon>
        <taxon>Pisoniviricetes</taxon>
        <taxon>Picornavirales</taxon>
        <taxon>Picornaviridae</taxon>
        <taxon>Caphthovirinae</taxon>
        <taxon>Cosavirus</taxon>
        <taxon>Cosavirus asiani</taxon>
        <taxon>Cosavirus A</taxon>
    </lineage>
</organism>
<keyword evidence="11" id="KW-1160">Virus entry into host cell</keyword>
<dbReference type="GO" id="GO:0019062">
    <property type="term" value="P:virion attachment to host cell"/>
    <property type="evidence" value="ECO:0007669"/>
    <property type="project" value="UniProtKB-KW"/>
</dbReference>
<evidence type="ECO:0000256" key="11">
    <source>
        <dbReference type="ARBA" id="ARBA00023296"/>
    </source>
</evidence>
<keyword evidence="9" id="KW-1035">Host cytoplasm</keyword>
<dbReference type="CDD" id="cd00205">
    <property type="entry name" value="rhv_like"/>
    <property type="match status" value="1"/>
</dbReference>
<keyword evidence="5" id="KW-1143">T=pseudo3 icosahedral capsid protein</keyword>
<evidence type="ECO:0000256" key="4">
    <source>
        <dbReference type="ARBA" id="ARBA00022581"/>
    </source>
</evidence>
<dbReference type="GO" id="GO:0046718">
    <property type="term" value="P:symbiont entry into host cell"/>
    <property type="evidence" value="ECO:0007669"/>
    <property type="project" value="UniProtKB-KW"/>
</dbReference>
<proteinExistence type="predicted"/>
<accession>A0A7G0SB82</accession>
<evidence type="ECO:0000256" key="1">
    <source>
        <dbReference type="ARBA" id="ARBA00004192"/>
    </source>
</evidence>
<dbReference type="InterPro" id="IPR029053">
    <property type="entry name" value="Viral_coat"/>
</dbReference>
<feature type="non-terminal residue" evidence="13">
    <location>
        <position position="303"/>
    </location>
</feature>
<evidence type="ECO:0000256" key="5">
    <source>
        <dbReference type="ARBA" id="ARBA00022706"/>
    </source>
</evidence>
<name>A0A7G0SB82_9PICO</name>
<feature type="domain" description="Picornavirus capsid VP1" evidence="12">
    <location>
        <begin position="89"/>
        <end position="301"/>
    </location>
</feature>
<evidence type="ECO:0000256" key="3">
    <source>
        <dbReference type="ARBA" id="ARBA00020107"/>
    </source>
</evidence>
<keyword evidence="5" id="KW-0167">Capsid protein</keyword>
<dbReference type="InterPro" id="IPR059138">
    <property type="entry name" value="Pico_VP1"/>
</dbReference>
<evidence type="ECO:0000256" key="2">
    <source>
        <dbReference type="ARBA" id="ARBA00004328"/>
    </source>
</evidence>
<evidence type="ECO:0000259" key="12">
    <source>
        <dbReference type="Pfam" id="PF22663"/>
    </source>
</evidence>
<keyword evidence="7" id="KW-1161">Viral attachment to host cell</keyword>
<protein>
    <recommendedName>
        <fullName evidence="3">Genome polyprotein</fullName>
    </recommendedName>
</protein>
<evidence type="ECO:0000256" key="7">
    <source>
        <dbReference type="ARBA" id="ARBA00022804"/>
    </source>
</evidence>
<dbReference type="Proteomes" id="UP000326624">
    <property type="component" value="Segment"/>
</dbReference>
<keyword evidence="6" id="KW-0519">Myristate</keyword>
<keyword evidence="10" id="KW-0449">Lipoprotein</keyword>
<evidence type="ECO:0000313" key="13">
    <source>
        <dbReference type="EMBL" id="AFI98770.1"/>
    </source>
</evidence>
<dbReference type="EMBL" id="JQ811826">
    <property type="protein sequence ID" value="AFI98770.1"/>
    <property type="molecule type" value="Genomic_RNA"/>
</dbReference>
<reference evidence="13 14" key="1">
    <citation type="submission" date="2012-03" db="EMBL/GenBank/DDBJ databases">
        <title>Genetic Diversity of the Genus Cosavirus in the Family Picornaviridae: A New Species Recombination and 26 New Genotypes.</title>
        <authorList>
            <person name="Kapusinszky B."/>
            <person name="Phan T.G."/>
            <person name="Kapoor A."/>
            <person name="Delwart E.L."/>
        </authorList>
    </citation>
    <scope>NUCLEOTIDE SEQUENCE [LARGE SCALE GENOMIC DNA]</scope>
    <source>
        <strain evidence="13 14">NG295-2</strain>
    </source>
</reference>
<evidence type="ECO:0000256" key="9">
    <source>
        <dbReference type="ARBA" id="ARBA00023200"/>
    </source>
</evidence>
<dbReference type="Gene3D" id="2.60.120.20">
    <property type="match status" value="2"/>
</dbReference>
<sequence length="303" mass="33016">LGLQSTFNFVVPFISASDFRYNTVSVSSALNSDGWISVWLLNPLTYPPQTPTTQQIVMMLSGGADFTYRLPISPPVTQSPTDTPGPHDNMECGIVDDKDASVISGHSVSLPTPHTNVGFFYDRYRFIGVVESTNRNGPDAVSPIDSSGKVRNLREVLAPTNPTRRPYSLLALSPVPSFCGTNLSAVMLAKNTTYNKLMFLTTGDSFLYRCCPFTYIKCDLEFTVVPPLNFQNDYIVRWFPPGATIDTSQSIVGMTATSSQLADDGATHASAIFSYNPTFCARGSTKVSAVIPFCLPTSLLPLY</sequence>
<dbReference type="Pfam" id="PF22663">
    <property type="entry name" value="Rhv_5"/>
    <property type="match status" value="1"/>
</dbReference>
<evidence type="ECO:0000256" key="10">
    <source>
        <dbReference type="ARBA" id="ARBA00023288"/>
    </source>
</evidence>
<dbReference type="InterPro" id="IPR033703">
    <property type="entry name" value="Rhv-like"/>
</dbReference>
<dbReference type="GO" id="GO:0044423">
    <property type="term" value="C:virion component"/>
    <property type="evidence" value="ECO:0007669"/>
    <property type="project" value="UniProtKB-KW"/>
</dbReference>